<dbReference type="InterPro" id="IPR002110">
    <property type="entry name" value="Ankyrin_rpt"/>
</dbReference>
<dbReference type="PROSITE" id="PS50088">
    <property type="entry name" value="ANK_REPEAT"/>
    <property type="match status" value="1"/>
</dbReference>
<evidence type="ECO:0000256" key="4">
    <source>
        <dbReference type="SAM" id="MobiDB-lite"/>
    </source>
</evidence>
<organism evidence="5 6">
    <name type="scientific">Mugilogobius chulae</name>
    <name type="common">yellowstripe goby</name>
    <dbReference type="NCBI Taxonomy" id="88201"/>
    <lineage>
        <taxon>Eukaryota</taxon>
        <taxon>Metazoa</taxon>
        <taxon>Chordata</taxon>
        <taxon>Craniata</taxon>
        <taxon>Vertebrata</taxon>
        <taxon>Euteleostomi</taxon>
        <taxon>Actinopterygii</taxon>
        <taxon>Neopterygii</taxon>
        <taxon>Teleostei</taxon>
        <taxon>Neoteleostei</taxon>
        <taxon>Acanthomorphata</taxon>
        <taxon>Gobiaria</taxon>
        <taxon>Gobiiformes</taxon>
        <taxon>Gobioidei</taxon>
        <taxon>Gobiidae</taxon>
        <taxon>Gobionellinae</taxon>
        <taxon>Mugilogobius</taxon>
    </lineage>
</organism>
<dbReference type="InterPro" id="IPR003903">
    <property type="entry name" value="UIM_dom"/>
</dbReference>
<dbReference type="Pfam" id="PF12796">
    <property type="entry name" value="Ank_2"/>
    <property type="match status" value="1"/>
</dbReference>
<evidence type="ECO:0000256" key="2">
    <source>
        <dbReference type="ARBA" id="ARBA00023043"/>
    </source>
</evidence>
<dbReference type="PROSITE" id="PS50330">
    <property type="entry name" value="UIM"/>
    <property type="match status" value="1"/>
</dbReference>
<sequence>MATLSYEDYSIYSNLSDDELLQLAIERSLDESQHSHASLLQEAPPPQETQPIRAPRTNRYQRASAPRSNPNSHNPPEREQAHYSSPNPPSEKPPDPKTFDGTISRFMTGSGKRMMVYRRMDESIAYIGPEPEEEEEPIFQAIRVGDAARVKALALRPGTNLMLPNRPGWLPIHQAAWYGQTACLKALISVQPGMLNKRADRGETPLLLAVQKDSLDCAMFLLENGADPDMMSYEKETPLYKGSDGFEQ</sequence>
<gene>
    <name evidence="5" type="ORF">WMY93_000576</name>
</gene>
<dbReference type="AlphaFoldDB" id="A0AAW0Q1A4"/>
<feature type="region of interest" description="Disordered" evidence="4">
    <location>
        <begin position="30"/>
        <end position="102"/>
    </location>
</feature>
<reference evidence="6" key="1">
    <citation type="submission" date="2024-04" db="EMBL/GenBank/DDBJ databases">
        <title>Salinicola lusitanus LLJ914,a marine bacterium isolated from the Okinawa Trough.</title>
        <authorList>
            <person name="Li J."/>
        </authorList>
    </citation>
    <scope>NUCLEOTIDE SEQUENCE [LARGE SCALE GENOMIC DNA]</scope>
</reference>
<dbReference type="SMART" id="SM00248">
    <property type="entry name" value="ANK"/>
    <property type="match status" value="2"/>
</dbReference>
<accession>A0AAW0Q1A4</accession>
<name>A0AAW0Q1A4_9GOBI</name>
<evidence type="ECO:0000256" key="1">
    <source>
        <dbReference type="ARBA" id="ARBA00022737"/>
    </source>
</evidence>
<keyword evidence="2 3" id="KW-0040">ANK repeat</keyword>
<dbReference type="PANTHER" id="PTHR24201">
    <property type="entry name" value="ANK_REP_REGION DOMAIN-CONTAINING PROTEIN"/>
    <property type="match status" value="1"/>
</dbReference>
<dbReference type="Proteomes" id="UP001460270">
    <property type="component" value="Unassembled WGS sequence"/>
</dbReference>
<comment type="caution">
    <text evidence="5">The sequence shown here is derived from an EMBL/GenBank/DDBJ whole genome shotgun (WGS) entry which is preliminary data.</text>
</comment>
<evidence type="ECO:0000313" key="6">
    <source>
        <dbReference type="Proteomes" id="UP001460270"/>
    </source>
</evidence>
<feature type="repeat" description="ANK" evidence="3">
    <location>
        <begin position="201"/>
        <end position="233"/>
    </location>
</feature>
<evidence type="ECO:0000313" key="5">
    <source>
        <dbReference type="EMBL" id="KAK7944848.1"/>
    </source>
</evidence>
<feature type="compositionally biased region" description="Polar residues" evidence="4">
    <location>
        <begin position="58"/>
        <end position="74"/>
    </location>
</feature>
<keyword evidence="6" id="KW-1185">Reference proteome</keyword>
<dbReference type="InterPro" id="IPR036770">
    <property type="entry name" value="Ankyrin_rpt-contain_sf"/>
</dbReference>
<dbReference type="SUPFAM" id="SSF48403">
    <property type="entry name" value="Ankyrin repeat"/>
    <property type="match status" value="1"/>
</dbReference>
<dbReference type="EMBL" id="JBBPFD010000001">
    <property type="protein sequence ID" value="KAK7944848.1"/>
    <property type="molecule type" value="Genomic_DNA"/>
</dbReference>
<keyword evidence="1" id="KW-0677">Repeat</keyword>
<dbReference type="PANTHER" id="PTHR24201:SF15">
    <property type="entry name" value="ANKYRIN REPEAT DOMAIN-CONTAINING PROTEIN 66"/>
    <property type="match status" value="1"/>
</dbReference>
<dbReference type="InterPro" id="IPR050776">
    <property type="entry name" value="Ank_Repeat/CDKN_Inhibitor"/>
</dbReference>
<protein>
    <submittedName>
        <fullName evidence="5">Uncharacterized protein</fullName>
    </submittedName>
</protein>
<dbReference type="Gene3D" id="1.25.40.20">
    <property type="entry name" value="Ankyrin repeat-containing domain"/>
    <property type="match status" value="1"/>
</dbReference>
<dbReference type="PROSITE" id="PS50297">
    <property type="entry name" value="ANK_REP_REGION"/>
    <property type="match status" value="1"/>
</dbReference>
<evidence type="ECO:0000256" key="3">
    <source>
        <dbReference type="PROSITE-ProRule" id="PRU00023"/>
    </source>
</evidence>
<proteinExistence type="predicted"/>